<dbReference type="AlphaFoldDB" id="A0A382B5E2"/>
<name>A0A382B5E2_9ZZZZ</name>
<accession>A0A382B5E2</accession>
<dbReference type="EMBL" id="UINC01028083">
    <property type="protein sequence ID" value="SVB08447.1"/>
    <property type="molecule type" value="Genomic_DNA"/>
</dbReference>
<proteinExistence type="predicted"/>
<reference evidence="1" key="1">
    <citation type="submission" date="2018-05" db="EMBL/GenBank/DDBJ databases">
        <authorList>
            <person name="Lanie J.A."/>
            <person name="Ng W.-L."/>
            <person name="Kazmierczak K.M."/>
            <person name="Andrzejewski T.M."/>
            <person name="Davidsen T.M."/>
            <person name="Wayne K.J."/>
            <person name="Tettelin H."/>
            <person name="Glass J.I."/>
            <person name="Rusch D."/>
            <person name="Podicherti R."/>
            <person name="Tsui H.-C.T."/>
            <person name="Winkler M.E."/>
        </authorList>
    </citation>
    <scope>NUCLEOTIDE SEQUENCE</scope>
</reference>
<organism evidence="1">
    <name type="scientific">marine metagenome</name>
    <dbReference type="NCBI Taxonomy" id="408172"/>
    <lineage>
        <taxon>unclassified sequences</taxon>
        <taxon>metagenomes</taxon>
        <taxon>ecological metagenomes</taxon>
    </lineage>
</organism>
<protein>
    <submittedName>
        <fullName evidence="1">Uncharacterized protein</fullName>
    </submittedName>
</protein>
<evidence type="ECO:0000313" key="1">
    <source>
        <dbReference type="EMBL" id="SVB08447.1"/>
    </source>
</evidence>
<sequence>MLPRKNKKAGLKTPPVEVWAYKYAIQFSILPTVTYLNDQHLKTYFLDHLQGIPSDVWLSNKTCEEGIDFCTFNFWVFATHSDRIKEFSIWFYSFFRDANISEELEAFVLSNLENPEDLTVILTDWSKIQVPKNDTKKIITQEINRHPEIFK</sequence>
<gene>
    <name evidence="1" type="ORF">METZ01_LOCUS161301</name>
</gene>